<dbReference type="PANTHER" id="PTHR43591">
    <property type="entry name" value="METHYLTRANSFERASE"/>
    <property type="match status" value="1"/>
</dbReference>
<dbReference type="SUPFAM" id="SSF53335">
    <property type="entry name" value="S-adenosyl-L-methionine-dependent methyltransferases"/>
    <property type="match status" value="1"/>
</dbReference>
<evidence type="ECO:0000313" key="2">
    <source>
        <dbReference type="Proteomes" id="UP001296104"/>
    </source>
</evidence>
<evidence type="ECO:0008006" key="3">
    <source>
        <dbReference type="Google" id="ProtNLM"/>
    </source>
</evidence>
<evidence type="ECO:0000313" key="1">
    <source>
        <dbReference type="EMBL" id="CAK3787004.1"/>
    </source>
</evidence>
<dbReference type="EMBL" id="CAVMBE010000002">
    <property type="protein sequence ID" value="CAK3787004.1"/>
    <property type="molecule type" value="Genomic_DNA"/>
</dbReference>
<sequence length="263" mass="29969">MLRVFMNDQQIHTPLDPDSVRHVVDIGCGTGVVTDRLAAMFPKAEVLGLDMSPVPKLRECPGNVRYLSGNILSQGPSEWVTEEGNAVLQESADIFDLTFSRFLILGMRDWSGYIHKLYQLLKPGGWAEVQEIAPRLYDANGQDLRGKLEWHNWHQRYWKSKGLDLILVEQVPEIMKEAGFVDVQVKKYRLSVGGEGEQDPKRKKAGDFWRQDLLEVFTLAFSRAAKDSGDEAAGRMLDQFRQETTTVQGRYHEVLVFYGRKPN</sequence>
<name>A0AAI8VVK2_9PEZI</name>
<comment type="caution">
    <text evidence="1">The sequence shown here is derived from an EMBL/GenBank/DDBJ whole genome shotgun (WGS) entry which is preliminary data.</text>
</comment>
<dbReference type="InterPro" id="IPR029063">
    <property type="entry name" value="SAM-dependent_MTases_sf"/>
</dbReference>
<dbReference type="Proteomes" id="UP001296104">
    <property type="component" value="Unassembled WGS sequence"/>
</dbReference>
<dbReference type="CDD" id="cd02440">
    <property type="entry name" value="AdoMet_MTases"/>
    <property type="match status" value="1"/>
</dbReference>
<dbReference type="Pfam" id="PF13489">
    <property type="entry name" value="Methyltransf_23"/>
    <property type="match status" value="1"/>
</dbReference>
<dbReference type="AlphaFoldDB" id="A0AAI8VVK2"/>
<dbReference type="GO" id="GO:0008168">
    <property type="term" value="F:methyltransferase activity"/>
    <property type="evidence" value="ECO:0007669"/>
    <property type="project" value="TreeGrafter"/>
</dbReference>
<accession>A0AAI8VVK2</accession>
<proteinExistence type="predicted"/>
<organism evidence="1 2">
    <name type="scientific">Lecanosticta acicola</name>
    <dbReference type="NCBI Taxonomy" id="111012"/>
    <lineage>
        <taxon>Eukaryota</taxon>
        <taxon>Fungi</taxon>
        <taxon>Dikarya</taxon>
        <taxon>Ascomycota</taxon>
        <taxon>Pezizomycotina</taxon>
        <taxon>Dothideomycetes</taxon>
        <taxon>Dothideomycetidae</taxon>
        <taxon>Mycosphaerellales</taxon>
        <taxon>Mycosphaerellaceae</taxon>
        <taxon>Lecanosticta</taxon>
    </lineage>
</organism>
<protein>
    <recommendedName>
        <fullName evidence="3">Methyltransferase domain-containing protein</fullName>
    </recommendedName>
</protein>
<reference evidence="1" key="1">
    <citation type="submission" date="2023-11" db="EMBL/GenBank/DDBJ databases">
        <authorList>
            <person name="Alioto T."/>
            <person name="Alioto T."/>
            <person name="Gomez Garrido J."/>
        </authorList>
    </citation>
    <scope>NUCLEOTIDE SEQUENCE</scope>
</reference>
<dbReference type="PANTHER" id="PTHR43591:SF10">
    <property type="entry name" value="ABC TRANSMEMBRANE TYPE-1 DOMAIN-CONTAINING PROTEIN-RELATED"/>
    <property type="match status" value="1"/>
</dbReference>
<gene>
    <name evidence="1" type="ORF">LECACI_7A000648</name>
</gene>
<dbReference type="Gene3D" id="3.40.50.150">
    <property type="entry name" value="Vaccinia Virus protein VP39"/>
    <property type="match status" value="1"/>
</dbReference>
<keyword evidence="2" id="KW-1185">Reference proteome</keyword>